<sequence length="177" mass="19717">NLVFRELTSTSKNFDDASSKIRNVTSQQSADVLVFFAICGVFFAFMILSASTPKNQVSSYDTSNIETISTAFEEDPSWYSSSSSTNSMNCFHACGDSIGSSRDIVSGVQDLPCPPVCENRISPRSGTSSHNVRHSSHSQNLKKRRLNHLVSQTIPQEWLIRRTRSGHIYGKYPTQEE</sequence>
<reference evidence="3" key="1">
    <citation type="journal article" date="2018" name="Genome Res.">
        <title>The genomic architecture and molecular evolution of ant odorant receptors.</title>
        <authorList>
            <person name="McKenzie S.K."/>
            <person name="Kronauer D.J.C."/>
        </authorList>
    </citation>
    <scope>NUCLEOTIDE SEQUENCE [LARGE SCALE GENOMIC DNA]</scope>
    <source>
        <strain evidence="3">Clonal line C1</strain>
    </source>
</reference>
<organism evidence="3">
    <name type="scientific">Ooceraea biroi</name>
    <name type="common">Clonal raider ant</name>
    <name type="synonym">Cerapachys biroi</name>
    <dbReference type="NCBI Taxonomy" id="2015173"/>
    <lineage>
        <taxon>Eukaryota</taxon>
        <taxon>Metazoa</taxon>
        <taxon>Ecdysozoa</taxon>
        <taxon>Arthropoda</taxon>
        <taxon>Hexapoda</taxon>
        <taxon>Insecta</taxon>
        <taxon>Pterygota</taxon>
        <taxon>Neoptera</taxon>
        <taxon>Endopterygota</taxon>
        <taxon>Hymenoptera</taxon>
        <taxon>Apocrita</taxon>
        <taxon>Aculeata</taxon>
        <taxon>Formicoidea</taxon>
        <taxon>Formicidae</taxon>
        <taxon>Dorylinae</taxon>
        <taxon>Ooceraea</taxon>
    </lineage>
</organism>
<keyword evidence="2" id="KW-1133">Transmembrane helix</keyword>
<keyword evidence="2" id="KW-0472">Membrane</keyword>
<proteinExistence type="predicted"/>
<feature type="region of interest" description="Disordered" evidence="1">
    <location>
        <begin position="122"/>
        <end position="142"/>
    </location>
</feature>
<dbReference type="OrthoDB" id="7615688at2759"/>
<evidence type="ECO:0000313" key="3">
    <source>
        <dbReference type="EMBL" id="RLU21829.1"/>
    </source>
</evidence>
<evidence type="ECO:0000256" key="2">
    <source>
        <dbReference type="SAM" id="Phobius"/>
    </source>
</evidence>
<keyword evidence="2" id="KW-0812">Transmembrane</keyword>
<gene>
    <name evidence="3" type="ORF">DMN91_006205</name>
</gene>
<dbReference type="Proteomes" id="UP000279307">
    <property type="component" value="Chromosome 6"/>
</dbReference>
<dbReference type="EMBL" id="QOIP01000006">
    <property type="protein sequence ID" value="RLU21829.1"/>
    <property type="molecule type" value="Genomic_DNA"/>
</dbReference>
<protein>
    <submittedName>
        <fullName evidence="3">Uncharacterized protein</fullName>
    </submittedName>
</protein>
<evidence type="ECO:0000256" key="1">
    <source>
        <dbReference type="SAM" id="MobiDB-lite"/>
    </source>
</evidence>
<feature type="compositionally biased region" description="Basic residues" evidence="1">
    <location>
        <begin position="131"/>
        <end position="142"/>
    </location>
</feature>
<feature type="transmembrane region" description="Helical" evidence="2">
    <location>
        <begin position="32"/>
        <end position="50"/>
    </location>
</feature>
<dbReference type="AlphaFoldDB" id="A0A3L8DPK8"/>
<feature type="non-terminal residue" evidence="3">
    <location>
        <position position="1"/>
    </location>
</feature>
<accession>A0A3L8DPK8</accession>
<name>A0A3L8DPK8_OOCBI</name>
<comment type="caution">
    <text evidence="3">The sequence shown here is derived from an EMBL/GenBank/DDBJ whole genome shotgun (WGS) entry which is preliminary data.</text>
</comment>
<reference evidence="3" key="2">
    <citation type="submission" date="2018-07" db="EMBL/GenBank/DDBJ databases">
        <authorList>
            <person name="Mckenzie S.K."/>
            <person name="Kronauer D.J.C."/>
        </authorList>
    </citation>
    <scope>NUCLEOTIDE SEQUENCE</scope>
    <source>
        <strain evidence="3">Clonal line C1</strain>
    </source>
</reference>